<dbReference type="Proteomes" id="UP000473008">
    <property type="component" value="Unassembled WGS sequence"/>
</dbReference>
<gene>
    <name evidence="1" type="primary">phnH</name>
    <name evidence="1" type="ORF">G5S52_05920</name>
</gene>
<proteinExistence type="predicted"/>
<comment type="caution">
    <text evidence="1">The sequence shown here is derived from an EMBL/GenBank/DDBJ whole genome shotgun (WGS) entry which is preliminary data.</text>
</comment>
<evidence type="ECO:0000313" key="2">
    <source>
        <dbReference type="Proteomes" id="UP000473008"/>
    </source>
</evidence>
<dbReference type="GO" id="GO:0019634">
    <property type="term" value="P:organic phosphonate metabolic process"/>
    <property type="evidence" value="ECO:0007669"/>
    <property type="project" value="InterPro"/>
</dbReference>
<dbReference type="GO" id="GO:0016829">
    <property type="term" value="F:lyase activity"/>
    <property type="evidence" value="ECO:0007669"/>
    <property type="project" value="UniProtKB-KW"/>
</dbReference>
<sequence length="204" mass="22209">MSKITAGFDTPVHDAQQVFRELMEAMSRPGKRVSLGYTAQFGSASRAATQVLLTLADNATHLWLSEDFNADEALVENIRFHCAAPLADQKCESVFALIRGSELEGFEGFNIGDEHYPDRSTTLIIEVDSLMEGDVLTLTGPGIQSTTKIEVKGLNPLLLLALVTKRSHFPHGVDILFTSGSDVIALPRSTEVNLEVEEATCMSL</sequence>
<organism evidence="1 2">
    <name type="scientific">Grimontia sedimenti</name>
    <dbReference type="NCBI Taxonomy" id="2711294"/>
    <lineage>
        <taxon>Bacteria</taxon>
        <taxon>Pseudomonadati</taxon>
        <taxon>Pseudomonadota</taxon>
        <taxon>Gammaproteobacteria</taxon>
        <taxon>Vibrionales</taxon>
        <taxon>Vibrionaceae</taxon>
        <taxon>Grimontia</taxon>
    </lineage>
</organism>
<dbReference type="NCBIfam" id="TIGR03292">
    <property type="entry name" value="PhnH_redo"/>
    <property type="match status" value="1"/>
</dbReference>
<dbReference type="InterPro" id="IPR008772">
    <property type="entry name" value="Phosphonate_metab_PhnH"/>
</dbReference>
<dbReference type="Pfam" id="PF05845">
    <property type="entry name" value="PhnH"/>
    <property type="match status" value="1"/>
</dbReference>
<accession>A0A6M1RHZ8</accession>
<keyword evidence="1" id="KW-0456">Lyase</keyword>
<dbReference type="InterPro" id="IPR038058">
    <property type="entry name" value="PhnH-like_sp"/>
</dbReference>
<dbReference type="Gene3D" id="3.40.50.11310">
    <property type="entry name" value="Bacterial phosphonate metabolism protein PhnH"/>
    <property type="match status" value="1"/>
</dbReference>
<dbReference type="PIRSF" id="PIRSF020680">
    <property type="entry name" value="PhnH"/>
    <property type="match status" value="1"/>
</dbReference>
<dbReference type="AlphaFoldDB" id="A0A6M1RHZ8"/>
<dbReference type="RefSeq" id="WP_165012222.1">
    <property type="nucleotide sequence ID" value="NZ_JAALDL010000003.1"/>
</dbReference>
<dbReference type="SUPFAM" id="SSF159709">
    <property type="entry name" value="PhnH-like"/>
    <property type="match status" value="1"/>
</dbReference>
<evidence type="ECO:0000313" key="1">
    <source>
        <dbReference type="EMBL" id="NGN97209.1"/>
    </source>
</evidence>
<keyword evidence="2" id="KW-1185">Reference proteome</keyword>
<dbReference type="EMBL" id="JAALDL010000003">
    <property type="protein sequence ID" value="NGN97209.1"/>
    <property type="molecule type" value="Genomic_DNA"/>
</dbReference>
<reference evidence="1 2" key="1">
    <citation type="submission" date="2020-02" db="EMBL/GenBank/DDBJ databases">
        <title>The draft genome of Grimontia sedimenta sp. nov., isolated from benthic sediments near coral reefs south of Kuwait.</title>
        <authorList>
            <person name="Mahmoud H.M."/>
            <person name="Jose L."/>
            <person name="Eapen S."/>
        </authorList>
    </citation>
    <scope>NUCLEOTIDE SEQUENCE [LARGE SCALE GENOMIC DNA]</scope>
    <source>
        <strain evidence="1 2">S25</strain>
    </source>
</reference>
<name>A0A6M1RHZ8_9GAMM</name>
<protein>
    <submittedName>
        <fullName evidence="1">Phosphonate C-P lyase system protein PhnH</fullName>
    </submittedName>
</protein>